<keyword evidence="2" id="KW-0472">Membrane</keyword>
<comment type="subcellular location">
    <subcellularLocation>
        <location evidence="1">Membrane</location>
    </subcellularLocation>
</comment>
<name>I2GHC0_9BACT</name>
<dbReference type="InterPro" id="IPR000184">
    <property type="entry name" value="Bac_surfAg_D15"/>
</dbReference>
<organism evidence="4 5">
    <name type="scientific">Fibrisoma limi BUZ 3</name>
    <dbReference type="NCBI Taxonomy" id="1185876"/>
    <lineage>
        <taxon>Bacteria</taxon>
        <taxon>Pseudomonadati</taxon>
        <taxon>Bacteroidota</taxon>
        <taxon>Cytophagia</taxon>
        <taxon>Cytophagales</taxon>
        <taxon>Spirosomataceae</taxon>
        <taxon>Fibrisoma</taxon>
    </lineage>
</organism>
<dbReference type="Proteomes" id="UP000009309">
    <property type="component" value="Unassembled WGS sequence"/>
</dbReference>
<protein>
    <recommendedName>
        <fullName evidence="3">Bacterial surface antigen (D15) domain-containing protein</fullName>
    </recommendedName>
</protein>
<evidence type="ECO:0000256" key="1">
    <source>
        <dbReference type="ARBA" id="ARBA00004370"/>
    </source>
</evidence>
<proteinExistence type="predicted"/>
<dbReference type="GO" id="GO:0019867">
    <property type="term" value="C:outer membrane"/>
    <property type="evidence" value="ECO:0007669"/>
    <property type="project" value="InterPro"/>
</dbReference>
<dbReference type="Pfam" id="PF01103">
    <property type="entry name" value="Omp85"/>
    <property type="match status" value="1"/>
</dbReference>
<sequence>MTTLFHIGQASCSALLFLLLLSTEKVKAQSRFGPWRWVQTMAGKVINDTASPDKPRFLVYPTLSYAPETSIEVGVSALYLYHAKNDYQRNRLSEAQAFGFVTLMGQYGLNIDHNLYTDKDKWYFLGRARFQQFPLLYYGIGPDVVRREPATVEAGTIQIRERALHRIVPNLFGGVEVDFQRLSNVRFRQPESQPYAIPTGGRGSANLGLGLGLVYDSRHNALNARKGAFAELAYLRYHRALGSTLTFGTLTADARLYKTISKTQVLAWQALGMFQNGSVPFNQLALMGGEMMMRGYYAGRYRDKTYVATQLEYRLLPFPFSKRLGAAAFVAAGAVANRPRELQFQYIRPSGGVGLRYFLYPKKDVFLRFDVGFTREGTGFYIFTGESF</sequence>
<comment type="caution">
    <text evidence="4">The sequence shown here is derived from an EMBL/GenBank/DDBJ whole genome shotgun (WGS) entry which is preliminary data.</text>
</comment>
<feature type="domain" description="Bacterial surface antigen (D15)" evidence="3">
    <location>
        <begin position="116"/>
        <end position="357"/>
    </location>
</feature>
<evidence type="ECO:0000313" key="5">
    <source>
        <dbReference type="Proteomes" id="UP000009309"/>
    </source>
</evidence>
<evidence type="ECO:0000313" key="4">
    <source>
        <dbReference type="EMBL" id="CCH53295.1"/>
    </source>
</evidence>
<dbReference type="Gene3D" id="2.40.160.50">
    <property type="entry name" value="membrane protein fhac: a member of the omp85/tpsb transporter family"/>
    <property type="match status" value="1"/>
</dbReference>
<dbReference type="AlphaFoldDB" id="I2GHC0"/>
<evidence type="ECO:0000256" key="2">
    <source>
        <dbReference type="ARBA" id="ARBA00023136"/>
    </source>
</evidence>
<gene>
    <name evidence="4" type="ORF">BN8_02380</name>
</gene>
<evidence type="ECO:0000259" key="3">
    <source>
        <dbReference type="Pfam" id="PF01103"/>
    </source>
</evidence>
<accession>I2GHC0</accession>
<dbReference type="EMBL" id="CAIT01000006">
    <property type="protein sequence ID" value="CCH53295.1"/>
    <property type="molecule type" value="Genomic_DNA"/>
</dbReference>
<keyword evidence="5" id="KW-1185">Reference proteome</keyword>
<dbReference type="RefSeq" id="WP_009281879.1">
    <property type="nucleotide sequence ID" value="NZ_CAIT01000006.1"/>
</dbReference>
<reference evidence="4 5" key="1">
    <citation type="journal article" date="2012" name="J. Bacteriol.">
        <title>Genome Sequence of the Filamentous Bacterium Fibrisoma limi BUZ 3T.</title>
        <authorList>
            <person name="Filippini M."/>
            <person name="Qi W."/>
            <person name="Jaenicke S."/>
            <person name="Goesmann A."/>
            <person name="Smits T.H."/>
            <person name="Bagheri H.C."/>
        </authorList>
    </citation>
    <scope>NUCLEOTIDE SEQUENCE [LARGE SCALE GENOMIC DNA]</scope>
    <source>
        <strain evidence="5">BUZ 3T</strain>
    </source>
</reference>
<dbReference type="eggNOG" id="COG4775">
    <property type="taxonomic scope" value="Bacteria"/>
</dbReference>
<dbReference type="STRING" id="1185876.BN8_02380"/>